<sequence>MRLRIRALKDIVFRAKLRVGRCRAVRAESSPGQVCVVRTCDHIFDHYYIPMPTLPPSGAYLQAIRESSRELRISAGVQITQENIKRLLLSPSFVQSFQRVSKDHGLVIPLNFASDLDELNFISVLSLLNFASGYRVPLHAQNGRGAWDSIRALLFSLYITSTSEGDYLSAKGLSNIHASKIAELMNINIHVERPHESIPGVTIGEIGGPLYELVKQIEGVLNETGDILQNNGYSNLGEFVAEALEQARKSRQTHNDDTLVEFLLERLVSAFPGFRDMAEVNGKPVYCFKKALFLIHAIVVRFGSKSPPPFPIPNTINVPVFSDNVLPSMLVHLGVIDLSSAPDVSKLFPVSEGQVTALLEAAPTPATAARSKTIPKEGPKVTRDQSYILRAAAIDACQLIVETARSLDASLLGSDGALQWITEVTLPDLDMWIWSVAKDRSDYRALERFVDRNTIYF</sequence>
<reference evidence="2 3" key="1">
    <citation type="submission" date="2019-12" db="EMBL/GenBank/DDBJ databases">
        <authorList>
            <person name="Floudas D."/>
            <person name="Bentzer J."/>
            <person name="Ahren D."/>
            <person name="Johansson T."/>
            <person name="Persson P."/>
            <person name="Tunlid A."/>
        </authorList>
    </citation>
    <scope>NUCLEOTIDE SEQUENCE [LARGE SCALE GENOMIC DNA]</scope>
    <source>
        <strain evidence="2 3">CBS 102.39</strain>
    </source>
</reference>
<dbReference type="InterPro" id="IPR019438">
    <property type="entry name" value="Q_salvage"/>
</dbReference>
<dbReference type="GO" id="GO:0006400">
    <property type="term" value="P:tRNA modification"/>
    <property type="evidence" value="ECO:0007669"/>
    <property type="project" value="TreeGrafter"/>
</dbReference>
<keyword evidence="3" id="KW-1185">Reference proteome</keyword>
<dbReference type="Proteomes" id="UP000521872">
    <property type="component" value="Unassembled WGS sequence"/>
</dbReference>
<name>A0A8H4R003_9AGAR</name>
<dbReference type="Pfam" id="PF10343">
    <property type="entry name" value="Q_salvage"/>
    <property type="match status" value="1"/>
</dbReference>
<dbReference type="PANTHER" id="PTHR21314">
    <property type="entry name" value="QUEUOSINE 5'-PHOSPHATE N-GLYCOSYLASE_HYDROLASE-RELATED"/>
    <property type="match status" value="1"/>
</dbReference>
<dbReference type="AlphaFoldDB" id="A0A8H4R003"/>
<comment type="similarity">
    <text evidence="1">Belongs to the QNG1 protein family.</text>
</comment>
<accession>A0A8H4R003</accession>
<evidence type="ECO:0000313" key="2">
    <source>
        <dbReference type="EMBL" id="KAF4620657.1"/>
    </source>
</evidence>
<dbReference type="PANTHER" id="PTHR21314:SF1">
    <property type="entry name" value="QUEUOSINE SALVAGE PROTEIN"/>
    <property type="match status" value="1"/>
</dbReference>
<proteinExistence type="inferred from homology"/>
<comment type="function">
    <text evidence="1">Catalyzes the hydrolysis of queuosine 5'-phosphate, releasing the nucleobase queuine (q). Is required for salvage of queuine from exogenous queuosine (Q) that is imported and then converted to queuosine 5'-phosphate intracellularly.</text>
</comment>
<evidence type="ECO:0000256" key="1">
    <source>
        <dbReference type="RuleBase" id="RU365002"/>
    </source>
</evidence>
<protein>
    <recommendedName>
        <fullName evidence="1">Queuosine 5'-phosphate N-glycosylase/hydrolase</fullName>
        <ecNumber evidence="1">3.2.2.-</ecNumber>
    </recommendedName>
    <alternativeName>
        <fullName evidence="1">Queuosine-nucleotide N-glycosylase/hydrolase</fullName>
    </alternativeName>
</protein>
<dbReference type="EMBL" id="JAACJL010000015">
    <property type="protein sequence ID" value="KAF4620657.1"/>
    <property type="molecule type" value="Genomic_DNA"/>
</dbReference>
<dbReference type="GO" id="GO:0016787">
    <property type="term" value="F:hydrolase activity"/>
    <property type="evidence" value="ECO:0007669"/>
    <property type="project" value="UniProtKB-KW"/>
</dbReference>
<keyword evidence="1" id="KW-0378">Hydrolase</keyword>
<comment type="caution">
    <text evidence="2">The sequence shown here is derived from an EMBL/GenBank/DDBJ whole genome shotgun (WGS) entry which is preliminary data.</text>
</comment>
<evidence type="ECO:0000313" key="3">
    <source>
        <dbReference type="Proteomes" id="UP000521872"/>
    </source>
</evidence>
<organism evidence="2 3">
    <name type="scientific">Agrocybe pediades</name>
    <dbReference type="NCBI Taxonomy" id="84607"/>
    <lineage>
        <taxon>Eukaryota</taxon>
        <taxon>Fungi</taxon>
        <taxon>Dikarya</taxon>
        <taxon>Basidiomycota</taxon>
        <taxon>Agaricomycotina</taxon>
        <taxon>Agaricomycetes</taxon>
        <taxon>Agaricomycetidae</taxon>
        <taxon>Agaricales</taxon>
        <taxon>Agaricineae</taxon>
        <taxon>Strophariaceae</taxon>
        <taxon>Agrocybe</taxon>
    </lineage>
</organism>
<comment type="catalytic activity">
    <reaction evidence="1">
        <text>queuosine 5'-phosphate + H2O = queuine + D-ribose 5-phosphate</text>
        <dbReference type="Rhea" id="RHEA:75387"/>
        <dbReference type="ChEBI" id="CHEBI:15377"/>
        <dbReference type="ChEBI" id="CHEBI:17433"/>
        <dbReference type="ChEBI" id="CHEBI:78346"/>
        <dbReference type="ChEBI" id="CHEBI:194371"/>
    </reaction>
    <physiologicalReaction direction="left-to-right" evidence="1">
        <dbReference type="Rhea" id="RHEA:75388"/>
    </physiologicalReaction>
</comment>
<gene>
    <name evidence="2" type="ORF">D9613_000574</name>
</gene>
<dbReference type="EC" id="3.2.2.-" evidence="1"/>